<dbReference type="PANTHER" id="PTHR43283">
    <property type="entry name" value="BETA-LACTAMASE-RELATED"/>
    <property type="match status" value="1"/>
</dbReference>
<dbReference type="Proteomes" id="UP000054342">
    <property type="component" value="Unassembled WGS sequence"/>
</dbReference>
<evidence type="ECO:0000256" key="1">
    <source>
        <dbReference type="ARBA" id="ARBA00009009"/>
    </source>
</evidence>
<evidence type="ECO:0000313" key="4">
    <source>
        <dbReference type="EMBL" id="KIW54884.1"/>
    </source>
</evidence>
<keyword evidence="5" id="KW-1185">Reference proteome</keyword>
<dbReference type="Gene3D" id="3.40.710.10">
    <property type="entry name" value="DD-peptidase/beta-lactamase superfamily"/>
    <property type="match status" value="1"/>
</dbReference>
<dbReference type="OrthoDB" id="428260at2759"/>
<gene>
    <name evidence="4" type="ORF">PV05_07215</name>
</gene>
<dbReference type="HOGENOM" id="CLU_020027_11_3_1"/>
<dbReference type="GO" id="GO:0016787">
    <property type="term" value="F:hydrolase activity"/>
    <property type="evidence" value="ECO:0007669"/>
    <property type="project" value="UniProtKB-KW"/>
</dbReference>
<dbReference type="InterPro" id="IPR012338">
    <property type="entry name" value="Beta-lactam/transpept-like"/>
</dbReference>
<dbReference type="STRING" id="348802.A0A0D2F4S3"/>
<dbReference type="AlphaFoldDB" id="A0A0D2F4S3"/>
<evidence type="ECO:0000256" key="2">
    <source>
        <dbReference type="ARBA" id="ARBA00022801"/>
    </source>
</evidence>
<comment type="similarity">
    <text evidence="1">Belongs to the class-A beta-lactamase family.</text>
</comment>
<dbReference type="Pfam" id="PF00144">
    <property type="entry name" value="Beta-lactamase"/>
    <property type="match status" value="1"/>
</dbReference>
<organism evidence="4 5">
    <name type="scientific">Exophiala xenobiotica</name>
    <dbReference type="NCBI Taxonomy" id="348802"/>
    <lineage>
        <taxon>Eukaryota</taxon>
        <taxon>Fungi</taxon>
        <taxon>Dikarya</taxon>
        <taxon>Ascomycota</taxon>
        <taxon>Pezizomycotina</taxon>
        <taxon>Eurotiomycetes</taxon>
        <taxon>Chaetothyriomycetidae</taxon>
        <taxon>Chaetothyriales</taxon>
        <taxon>Herpotrichiellaceae</taxon>
        <taxon>Exophiala</taxon>
    </lineage>
</organism>
<dbReference type="SUPFAM" id="SSF56601">
    <property type="entry name" value="beta-lactamase/transpeptidase-like"/>
    <property type="match status" value="1"/>
</dbReference>
<name>A0A0D2F4S3_9EURO</name>
<dbReference type="InterPro" id="IPR001466">
    <property type="entry name" value="Beta-lactam-related"/>
</dbReference>
<keyword evidence="2" id="KW-0378">Hydrolase</keyword>
<protein>
    <recommendedName>
        <fullName evidence="3">Beta-lactamase-related domain-containing protein</fullName>
    </recommendedName>
</protein>
<reference evidence="4 5" key="1">
    <citation type="submission" date="2015-01" db="EMBL/GenBank/DDBJ databases">
        <title>The Genome Sequence of Exophiala xenobiotica CBS118157.</title>
        <authorList>
            <consortium name="The Broad Institute Genomics Platform"/>
            <person name="Cuomo C."/>
            <person name="de Hoog S."/>
            <person name="Gorbushina A."/>
            <person name="Stielow B."/>
            <person name="Teixiera M."/>
            <person name="Abouelleil A."/>
            <person name="Chapman S.B."/>
            <person name="Priest M."/>
            <person name="Young S.K."/>
            <person name="Wortman J."/>
            <person name="Nusbaum C."/>
            <person name="Birren B."/>
        </authorList>
    </citation>
    <scope>NUCLEOTIDE SEQUENCE [LARGE SCALE GENOMIC DNA]</scope>
    <source>
        <strain evidence="4 5">CBS 118157</strain>
    </source>
</reference>
<feature type="domain" description="Beta-lactamase-related" evidence="3">
    <location>
        <begin position="4"/>
        <end position="256"/>
    </location>
</feature>
<sequence>MSSNLLTHSSGFCYDKFDPDMVKWSASIGRSVDWQSNTIEGFTFPLKFEPGSSWTYGVGSDWAAIVVETLSGSTLEEYCQHNIFTPLGLSSSTFLISQHPQLASRRASVVYRSTGKATFRSGSDPGPRAPKQIGGGSGLYTTAEDYAKLLGALVSNDPRILQPQSIKELFRPQLINPGALQAFCDGPSHNLFCTEFPRGLPVDYALGGMVNLEDVAGKRRKGSMMWSGYTNPHWWIDRETGIAATLFTQTLPPGDGVVVTLYDELEKVVYENILKEQ</sequence>
<evidence type="ECO:0000313" key="5">
    <source>
        <dbReference type="Proteomes" id="UP000054342"/>
    </source>
</evidence>
<dbReference type="RefSeq" id="XP_013315468.1">
    <property type="nucleotide sequence ID" value="XM_013460014.1"/>
</dbReference>
<evidence type="ECO:0000259" key="3">
    <source>
        <dbReference type="Pfam" id="PF00144"/>
    </source>
</evidence>
<accession>A0A0D2F4S3</accession>
<dbReference type="GeneID" id="25329123"/>
<dbReference type="InterPro" id="IPR050789">
    <property type="entry name" value="Diverse_Enzym_Activities"/>
</dbReference>
<dbReference type="PANTHER" id="PTHR43283:SF17">
    <property type="entry name" value="(LOVD), PUTATIVE (AFU_ORTHOLOGUE AFUA_5G00920)-RELATED"/>
    <property type="match status" value="1"/>
</dbReference>
<dbReference type="EMBL" id="KN847320">
    <property type="protein sequence ID" value="KIW54884.1"/>
    <property type="molecule type" value="Genomic_DNA"/>
</dbReference>
<proteinExistence type="inferred from homology"/>